<proteinExistence type="predicted"/>
<keyword evidence="2" id="KW-1185">Reference proteome</keyword>
<feature type="non-terminal residue" evidence="1">
    <location>
        <position position="1"/>
    </location>
</feature>
<reference evidence="1 2" key="1">
    <citation type="submission" date="2019-04" db="EMBL/GenBank/DDBJ databases">
        <title>Fungal friends and foes A comparative genomics study of 23 Aspergillus species from section Flavi.</title>
        <authorList>
            <consortium name="DOE Joint Genome Institute"/>
            <person name="Kjaerbolling I."/>
            <person name="Vesth T.C."/>
            <person name="Frisvad J.C."/>
            <person name="Nybo J.L."/>
            <person name="Theobald S."/>
            <person name="Kildgaard S."/>
            <person name="Petersen T.I."/>
            <person name="Kuo A."/>
            <person name="Sato A."/>
            <person name="Lyhne E.K."/>
            <person name="Kogle M.E."/>
            <person name="Wiebenga A."/>
            <person name="Kun R.S."/>
            <person name="Lubbers R.J."/>
            <person name="Makela M.R."/>
            <person name="Barry K."/>
            <person name="Chovatia M."/>
            <person name="Clum A."/>
            <person name="Daum C."/>
            <person name="Haridas S."/>
            <person name="He G."/>
            <person name="LaButti K."/>
            <person name="Lipzen A."/>
            <person name="Mondo S."/>
            <person name="Pangilinan J."/>
            <person name="Riley R."/>
            <person name="Salamov A."/>
            <person name="Simmons B.A."/>
            <person name="Magnuson J.K."/>
            <person name="Henrissat B."/>
            <person name="Mortensen U.H."/>
            <person name="Larsen T.O."/>
            <person name="De vries R.P."/>
            <person name="Grigoriev I.V."/>
            <person name="Machida M."/>
            <person name="Baker S.E."/>
            <person name="Andersen M.R."/>
        </authorList>
    </citation>
    <scope>NUCLEOTIDE SEQUENCE [LARGE SCALE GENOMIC DNA]</scope>
    <source>
        <strain evidence="1 2">CBS 126849</strain>
    </source>
</reference>
<accession>A0A5N6F325</accession>
<gene>
    <name evidence="1" type="ORF">BDV33DRAFT_167567</name>
</gene>
<dbReference type="AlphaFoldDB" id="A0A5N6F325"/>
<name>A0A5N6F325_9EURO</name>
<evidence type="ECO:0000313" key="1">
    <source>
        <dbReference type="EMBL" id="KAB8223154.1"/>
    </source>
</evidence>
<evidence type="ECO:0000313" key="2">
    <source>
        <dbReference type="Proteomes" id="UP000326799"/>
    </source>
</evidence>
<dbReference type="Proteomes" id="UP000326799">
    <property type="component" value="Unassembled WGS sequence"/>
</dbReference>
<dbReference type="EMBL" id="ML733407">
    <property type="protein sequence ID" value="KAB8223154.1"/>
    <property type="molecule type" value="Genomic_DNA"/>
</dbReference>
<organism evidence="1 2">
    <name type="scientific">Aspergillus novoparasiticus</name>
    <dbReference type="NCBI Taxonomy" id="986946"/>
    <lineage>
        <taxon>Eukaryota</taxon>
        <taxon>Fungi</taxon>
        <taxon>Dikarya</taxon>
        <taxon>Ascomycota</taxon>
        <taxon>Pezizomycotina</taxon>
        <taxon>Eurotiomycetes</taxon>
        <taxon>Eurotiomycetidae</taxon>
        <taxon>Eurotiales</taxon>
        <taxon>Aspergillaceae</taxon>
        <taxon>Aspergillus</taxon>
        <taxon>Aspergillus subgen. Circumdati</taxon>
    </lineage>
</organism>
<protein>
    <submittedName>
        <fullName evidence="1">Uncharacterized protein</fullName>
    </submittedName>
</protein>
<sequence length="73" mass="7677">SSVTCPCEILKITSKSSRCSSGIVPERIFSIFALHSLSICVLSCSSKILAILNELQCGSLNPQQCSGSEKGVS</sequence>